<gene>
    <name evidence="1" type="ORF">AGLY_008058</name>
</gene>
<proteinExistence type="predicted"/>
<protein>
    <submittedName>
        <fullName evidence="1">Uncharacterized protein</fullName>
    </submittedName>
</protein>
<accession>A0A6G0TN05</accession>
<keyword evidence="2" id="KW-1185">Reference proteome</keyword>
<dbReference type="EMBL" id="VYZN01000027">
    <property type="protein sequence ID" value="KAE9534766.1"/>
    <property type="molecule type" value="Genomic_DNA"/>
</dbReference>
<name>A0A6G0TN05_APHGL</name>
<reference evidence="1 2" key="1">
    <citation type="submission" date="2019-08" db="EMBL/GenBank/DDBJ databases">
        <title>The genome of the soybean aphid Biotype 1, its phylome, world population structure and adaptation to the North American continent.</title>
        <authorList>
            <person name="Giordano R."/>
            <person name="Donthu R.K."/>
            <person name="Hernandez A.G."/>
            <person name="Wright C.L."/>
            <person name="Zimin A.V."/>
        </authorList>
    </citation>
    <scope>NUCLEOTIDE SEQUENCE [LARGE SCALE GENOMIC DNA]</scope>
    <source>
        <tissue evidence="1">Whole aphids</tissue>
    </source>
</reference>
<dbReference type="Proteomes" id="UP000475862">
    <property type="component" value="Unassembled WGS sequence"/>
</dbReference>
<sequence length="233" mass="27749">MPLQVKFAISFQPLKFAALSFSLYSLTGNTALLKTILLCITNSKKLYDSNKLEIYSFTYQFVNFKATTNSLHSISVNYNRTRLCLVDQHIEIRFLQVLQENQQMFYYNFHYRKPLSFQNTTVFVRLIWGCSIISRPHSTHMVHIHKWPNYHARVRTIEIVLGENWVDHLALDDIITHDRCRCRRYTAELSPFYNRVEKIICTPIIKYKKFKKNQVFMFNIKNLKPRNLEKNGK</sequence>
<evidence type="ECO:0000313" key="1">
    <source>
        <dbReference type="EMBL" id="KAE9534766.1"/>
    </source>
</evidence>
<dbReference type="AlphaFoldDB" id="A0A6G0TN05"/>
<evidence type="ECO:0000313" key="2">
    <source>
        <dbReference type="Proteomes" id="UP000475862"/>
    </source>
</evidence>
<comment type="caution">
    <text evidence="1">The sequence shown here is derived from an EMBL/GenBank/DDBJ whole genome shotgun (WGS) entry which is preliminary data.</text>
</comment>
<organism evidence="1 2">
    <name type="scientific">Aphis glycines</name>
    <name type="common">Soybean aphid</name>
    <dbReference type="NCBI Taxonomy" id="307491"/>
    <lineage>
        <taxon>Eukaryota</taxon>
        <taxon>Metazoa</taxon>
        <taxon>Ecdysozoa</taxon>
        <taxon>Arthropoda</taxon>
        <taxon>Hexapoda</taxon>
        <taxon>Insecta</taxon>
        <taxon>Pterygota</taxon>
        <taxon>Neoptera</taxon>
        <taxon>Paraneoptera</taxon>
        <taxon>Hemiptera</taxon>
        <taxon>Sternorrhyncha</taxon>
        <taxon>Aphidomorpha</taxon>
        <taxon>Aphidoidea</taxon>
        <taxon>Aphididae</taxon>
        <taxon>Aphidini</taxon>
        <taxon>Aphis</taxon>
        <taxon>Aphis</taxon>
    </lineage>
</organism>